<feature type="chain" id="PRO_5015033015" evidence="2">
    <location>
        <begin position="23"/>
        <end position="601"/>
    </location>
</feature>
<dbReference type="RefSeq" id="WP_010895559.1">
    <property type="nucleotide sequence ID" value="NZ_AP024513.1"/>
</dbReference>
<sequence length="601" mass="63143">MLKRTLLSAAVASALFAGVANAAGVVAIATSPTLEANSPGATEQYGPGQANYVVGKSVENGANLDSKAANITLAQEIFGNKSEETTFDLPSVTYTIDPVKAGNAAAGHTIKLTLGRTVVRFAKAVTANQIKIGALAAGSGFVITSGTGATDNTLELRLDQAGADMIKQTATGGNVVFFNFREPSSQDSQPAKVTNMRAPLQGDATFVAGSWNPKVSLQNDPLNELRFQVTVSAQFDTTTGADAGNPANNDSAPPLTIFTSLPAVYWDVLNTNQYGQNRVLHPLNLNNQDRSFDTTVSVGGDNTDYYGANYARLGAVRLGINTDVLNEAGRTVFGFAGGDKVTSTLSGNFNGISDIGLTTGNCSAFAANPGSAAKLWNSAAIEGVVDAQGNGTLPVSFDNSNINQTYNVCVKASGTVPMQALQRFDVGDLKVDFENVRYVDRTIAGNRLDEFWKNSCVASLFNLPGSNVSDQFFIRLTNTSDDGRDGKVRGVLFDQNGKRYPATGSTYLTDSSGKTALKAHETGVYTVTEVAKAFGIDGTNWNGANGRARLVLEGEFPTCEALGLIRSANGTITNMTSTTQGNFNEDGSSTSENHKAGNNRN</sequence>
<protein>
    <submittedName>
        <fullName evidence="3">Uncharacterized protein</fullName>
    </submittedName>
</protein>
<comment type="caution">
    <text evidence="3">The sequence shown here is derived from an EMBL/GenBank/DDBJ whole genome shotgun (WGS) entry which is preliminary data.</text>
</comment>
<evidence type="ECO:0000256" key="1">
    <source>
        <dbReference type="SAM" id="MobiDB-lite"/>
    </source>
</evidence>
<gene>
    <name evidence="3" type="ORF">CAZ10_07880</name>
</gene>
<evidence type="ECO:0000313" key="4">
    <source>
        <dbReference type="Proteomes" id="UP000194857"/>
    </source>
</evidence>
<evidence type="ECO:0000256" key="2">
    <source>
        <dbReference type="SAM" id="SignalP"/>
    </source>
</evidence>
<name>A0A0A8RNH7_PSEAI</name>
<feature type="signal peptide" evidence="2">
    <location>
        <begin position="1"/>
        <end position="22"/>
    </location>
</feature>
<feature type="region of interest" description="Disordered" evidence="1">
    <location>
        <begin position="576"/>
        <end position="601"/>
    </location>
</feature>
<dbReference type="EMBL" id="NFFZ01000003">
    <property type="protein sequence ID" value="OTI64123.1"/>
    <property type="molecule type" value="Genomic_DNA"/>
</dbReference>
<dbReference type="Proteomes" id="UP000194857">
    <property type="component" value="Unassembled WGS sequence"/>
</dbReference>
<proteinExistence type="predicted"/>
<dbReference type="eggNOG" id="ENOG50328HP">
    <property type="taxonomic scope" value="Bacteria"/>
</dbReference>
<reference evidence="3 4" key="1">
    <citation type="submission" date="2017-05" db="EMBL/GenBank/DDBJ databases">
        <authorList>
            <person name="Song R."/>
            <person name="Chenine A.L."/>
            <person name="Ruprecht R.M."/>
        </authorList>
    </citation>
    <scope>NUCLEOTIDE SEQUENCE [LARGE SCALE GENOMIC DNA]</scope>
    <source>
        <strain evidence="3 4">S567_C10_BS</strain>
    </source>
</reference>
<evidence type="ECO:0000313" key="3">
    <source>
        <dbReference type="EMBL" id="OTI64123.1"/>
    </source>
</evidence>
<keyword evidence="2" id="KW-0732">Signal</keyword>
<dbReference type="AlphaFoldDB" id="A0A0A8RNH7"/>
<organism evidence="3 4">
    <name type="scientific">Pseudomonas aeruginosa</name>
    <dbReference type="NCBI Taxonomy" id="287"/>
    <lineage>
        <taxon>Bacteria</taxon>
        <taxon>Pseudomonadati</taxon>
        <taxon>Pseudomonadota</taxon>
        <taxon>Gammaproteobacteria</taxon>
        <taxon>Pseudomonadales</taxon>
        <taxon>Pseudomonadaceae</taxon>
        <taxon>Pseudomonas</taxon>
    </lineage>
</organism>
<accession>A0A0A8RNH7</accession>